<proteinExistence type="predicted"/>
<keyword evidence="1" id="KW-0723">Serine/threonine-protein kinase</keyword>
<sequence>MADTLGPHADVELVDAAELLVTELVTNAVVHARSRARVLIVTAGDRSRVRIEVHDDAFEPPRMGGFDPDATSGRGLALVNAMSDRWGVEPQGPARPGKRIWFELGVKTSLLA</sequence>
<organism evidence="3 4">
    <name type="scientific">Cryptosporangium japonicum</name>
    <dbReference type="NCBI Taxonomy" id="80872"/>
    <lineage>
        <taxon>Bacteria</taxon>
        <taxon>Bacillati</taxon>
        <taxon>Actinomycetota</taxon>
        <taxon>Actinomycetes</taxon>
        <taxon>Cryptosporangiales</taxon>
        <taxon>Cryptosporangiaceae</taxon>
        <taxon>Cryptosporangium</taxon>
    </lineage>
</organism>
<dbReference type="CDD" id="cd16936">
    <property type="entry name" value="HATPase_RsbW-like"/>
    <property type="match status" value="1"/>
</dbReference>
<evidence type="ECO:0000259" key="2">
    <source>
        <dbReference type="Pfam" id="PF13581"/>
    </source>
</evidence>
<name>A0ABN0UMK8_9ACTN</name>
<gene>
    <name evidence="3" type="ORF">GCM10009539_45960</name>
</gene>
<comment type="caution">
    <text evidence="3">The sequence shown here is derived from an EMBL/GenBank/DDBJ whole genome shotgun (WGS) entry which is preliminary data.</text>
</comment>
<dbReference type="InterPro" id="IPR050267">
    <property type="entry name" value="Anti-sigma-factor_SerPK"/>
</dbReference>
<dbReference type="InterPro" id="IPR003594">
    <property type="entry name" value="HATPase_dom"/>
</dbReference>
<keyword evidence="1" id="KW-0418">Kinase</keyword>
<protein>
    <recommendedName>
        <fullName evidence="2">Histidine kinase/HSP90-like ATPase domain-containing protein</fullName>
    </recommendedName>
</protein>
<dbReference type="Gene3D" id="3.30.565.10">
    <property type="entry name" value="Histidine kinase-like ATPase, C-terminal domain"/>
    <property type="match status" value="1"/>
</dbReference>
<dbReference type="PANTHER" id="PTHR35526:SF3">
    <property type="entry name" value="ANTI-SIGMA-F FACTOR RSBW"/>
    <property type="match status" value="1"/>
</dbReference>
<dbReference type="Proteomes" id="UP001500967">
    <property type="component" value="Unassembled WGS sequence"/>
</dbReference>
<feature type="domain" description="Histidine kinase/HSP90-like ATPase" evidence="2">
    <location>
        <begin position="10"/>
        <end position="91"/>
    </location>
</feature>
<evidence type="ECO:0000313" key="4">
    <source>
        <dbReference type="Proteomes" id="UP001500967"/>
    </source>
</evidence>
<dbReference type="PANTHER" id="PTHR35526">
    <property type="entry name" value="ANTI-SIGMA-F FACTOR RSBW-RELATED"/>
    <property type="match status" value="1"/>
</dbReference>
<dbReference type="InterPro" id="IPR036890">
    <property type="entry name" value="HATPase_C_sf"/>
</dbReference>
<evidence type="ECO:0000256" key="1">
    <source>
        <dbReference type="ARBA" id="ARBA00022527"/>
    </source>
</evidence>
<evidence type="ECO:0000313" key="3">
    <source>
        <dbReference type="EMBL" id="GAA0255550.1"/>
    </source>
</evidence>
<dbReference type="Pfam" id="PF13581">
    <property type="entry name" value="HATPase_c_2"/>
    <property type="match status" value="1"/>
</dbReference>
<dbReference type="SUPFAM" id="SSF55874">
    <property type="entry name" value="ATPase domain of HSP90 chaperone/DNA topoisomerase II/histidine kinase"/>
    <property type="match status" value="1"/>
</dbReference>
<dbReference type="EMBL" id="BAAAGX010000017">
    <property type="protein sequence ID" value="GAA0255550.1"/>
    <property type="molecule type" value="Genomic_DNA"/>
</dbReference>
<keyword evidence="4" id="KW-1185">Reference proteome</keyword>
<reference evidence="3 4" key="1">
    <citation type="journal article" date="2019" name="Int. J. Syst. Evol. Microbiol.">
        <title>The Global Catalogue of Microorganisms (GCM) 10K type strain sequencing project: providing services to taxonomists for standard genome sequencing and annotation.</title>
        <authorList>
            <consortium name="The Broad Institute Genomics Platform"/>
            <consortium name="The Broad Institute Genome Sequencing Center for Infectious Disease"/>
            <person name="Wu L."/>
            <person name="Ma J."/>
        </authorList>
    </citation>
    <scope>NUCLEOTIDE SEQUENCE [LARGE SCALE GENOMIC DNA]</scope>
    <source>
        <strain evidence="3 4">JCM 10425</strain>
    </source>
</reference>
<accession>A0ABN0UMK8</accession>
<keyword evidence="1" id="KW-0808">Transferase</keyword>